<sequence length="471" mass="49768">MDSLQQMYRPPETPREPMEFLSRSWSVSALEVSKALAPSQVLAKTLSGGGISSNGCGTPCGGGTIPEDIAAELDESATVSGNPFSFASSETSQLVMERIMSQSQEVSPRTSGRLSHSSGPLNGGQSCGSLSDSPPVSPSEIDDKFCRVNNPVSNQYRGCNTASAAVGVGGGGKTVGRWLKDRREKKKEETRAHNAQLHAAISVAGVASAIAAIAAATAASSSQGKDEHMAKTDMAVASAATLVAAQCVEAAESMGAEREHLASVVSSAVNVRSAGDIMTLTAAAATALRGAATLKARALKEVWNIASVIPIEKGIGVPNGGNGGSNGSSNGSFSGELVPEENFLGICSRELLARGGELLKRTRKGDLHWKIVSVYINRMGQVILKMKSRHVAGTITKKKKNVVLDVLKDLPAWPGRHLLEGGENFRYFALKTVTRGVVEFECRNQREYDIWTQGVQRLLTIAAERKSRHVI</sequence>
<dbReference type="Proteomes" id="UP001060085">
    <property type="component" value="Linkage Group LG08"/>
</dbReference>
<evidence type="ECO:0000313" key="1">
    <source>
        <dbReference type="EMBL" id="KAI5649230.1"/>
    </source>
</evidence>
<dbReference type="EMBL" id="CM044708">
    <property type="protein sequence ID" value="KAI5649230.1"/>
    <property type="molecule type" value="Genomic_DNA"/>
</dbReference>
<accession>A0ACB9ZP67</accession>
<comment type="caution">
    <text evidence="1">The sequence shown here is derived from an EMBL/GenBank/DDBJ whole genome shotgun (WGS) entry which is preliminary data.</text>
</comment>
<gene>
    <name evidence="1" type="ORF">M9H77_35235</name>
</gene>
<keyword evidence="2" id="KW-1185">Reference proteome</keyword>
<protein>
    <submittedName>
        <fullName evidence="1">Uncharacterized protein</fullName>
    </submittedName>
</protein>
<evidence type="ECO:0000313" key="2">
    <source>
        <dbReference type="Proteomes" id="UP001060085"/>
    </source>
</evidence>
<proteinExistence type="predicted"/>
<reference evidence="2" key="1">
    <citation type="journal article" date="2023" name="Nat. Plants">
        <title>Single-cell RNA sequencing provides a high-resolution roadmap for understanding the multicellular compartmentation of specialized metabolism.</title>
        <authorList>
            <person name="Sun S."/>
            <person name="Shen X."/>
            <person name="Li Y."/>
            <person name="Li Y."/>
            <person name="Wang S."/>
            <person name="Li R."/>
            <person name="Zhang H."/>
            <person name="Shen G."/>
            <person name="Guo B."/>
            <person name="Wei J."/>
            <person name="Xu J."/>
            <person name="St-Pierre B."/>
            <person name="Chen S."/>
            <person name="Sun C."/>
        </authorList>
    </citation>
    <scope>NUCLEOTIDE SEQUENCE [LARGE SCALE GENOMIC DNA]</scope>
</reference>
<name>A0ACB9ZP67_CATRO</name>
<organism evidence="1 2">
    <name type="scientific">Catharanthus roseus</name>
    <name type="common">Madagascar periwinkle</name>
    <name type="synonym">Vinca rosea</name>
    <dbReference type="NCBI Taxonomy" id="4058"/>
    <lineage>
        <taxon>Eukaryota</taxon>
        <taxon>Viridiplantae</taxon>
        <taxon>Streptophyta</taxon>
        <taxon>Embryophyta</taxon>
        <taxon>Tracheophyta</taxon>
        <taxon>Spermatophyta</taxon>
        <taxon>Magnoliopsida</taxon>
        <taxon>eudicotyledons</taxon>
        <taxon>Gunneridae</taxon>
        <taxon>Pentapetalae</taxon>
        <taxon>asterids</taxon>
        <taxon>lamiids</taxon>
        <taxon>Gentianales</taxon>
        <taxon>Apocynaceae</taxon>
        <taxon>Rauvolfioideae</taxon>
        <taxon>Vinceae</taxon>
        <taxon>Catharanthinae</taxon>
        <taxon>Catharanthus</taxon>
    </lineage>
</organism>